<sequence length="107" mass="11963">MSRKQKTRAEKKHLSDVAALGCIACRRMGYGETPAEVHHITSGYGMGEMRDDLKVIPLCPEHHRTGKDAIHVSPALFERRFGHELELLEQTCSDLGIYRASFVGGRV</sequence>
<dbReference type="Proteomes" id="UP001209854">
    <property type="component" value="Unassembled WGS sequence"/>
</dbReference>
<dbReference type="RefSeq" id="WP_262568778.1">
    <property type="nucleotide sequence ID" value="NZ_CP103299.1"/>
</dbReference>
<dbReference type="Pfam" id="PF06147">
    <property type="entry name" value="DUF968"/>
    <property type="match status" value="1"/>
</dbReference>
<name>A0ABT3N4G1_9GAMM</name>
<evidence type="ECO:0000313" key="1">
    <source>
        <dbReference type="EMBL" id="MCW7556510.1"/>
    </source>
</evidence>
<dbReference type="Gene3D" id="3.30.40.190">
    <property type="match status" value="1"/>
</dbReference>
<dbReference type="InterPro" id="IPR010373">
    <property type="entry name" value="DUF968"/>
</dbReference>
<accession>A0ABT3N4G1</accession>
<dbReference type="EMBL" id="JAPFCC010000002">
    <property type="protein sequence ID" value="MCW7556510.1"/>
    <property type="molecule type" value="Genomic_DNA"/>
</dbReference>
<protein>
    <submittedName>
        <fullName evidence="1">Ref family protein</fullName>
    </submittedName>
</protein>
<organism evidence="1 2">
    <name type="scientific">Endozoicomonas gorgoniicola</name>
    <dbReference type="NCBI Taxonomy" id="1234144"/>
    <lineage>
        <taxon>Bacteria</taxon>
        <taxon>Pseudomonadati</taxon>
        <taxon>Pseudomonadota</taxon>
        <taxon>Gammaproteobacteria</taxon>
        <taxon>Oceanospirillales</taxon>
        <taxon>Endozoicomonadaceae</taxon>
        <taxon>Endozoicomonas</taxon>
    </lineage>
</organism>
<keyword evidence="2" id="KW-1185">Reference proteome</keyword>
<gene>
    <name evidence="1" type="ORF">NX722_28510</name>
</gene>
<evidence type="ECO:0000313" key="2">
    <source>
        <dbReference type="Proteomes" id="UP001209854"/>
    </source>
</evidence>
<proteinExistence type="predicted"/>
<reference evidence="1 2" key="1">
    <citation type="submission" date="2022-10" db="EMBL/GenBank/DDBJ databases">
        <title>High-quality genome sequences of two octocoral-associated bacteria, Endozoicomonas euniceicola EF212 and Endozoicomonas gorgoniicola PS125.</title>
        <authorList>
            <person name="Chiou Y.-J."/>
            <person name="Chen Y.-H."/>
        </authorList>
    </citation>
    <scope>NUCLEOTIDE SEQUENCE [LARGE SCALE GENOMIC DNA]</scope>
    <source>
        <strain evidence="1 2">PS125</strain>
    </source>
</reference>
<comment type="caution">
    <text evidence="1">The sequence shown here is derived from an EMBL/GenBank/DDBJ whole genome shotgun (WGS) entry which is preliminary data.</text>
</comment>